<dbReference type="InParanoid" id="A0A1C7MU47"/>
<dbReference type="EMBL" id="LUGH01002174">
    <property type="protein sequence ID" value="OBZ80405.1"/>
    <property type="molecule type" value="Genomic_DNA"/>
</dbReference>
<dbReference type="Proteomes" id="UP000093000">
    <property type="component" value="Unassembled WGS sequence"/>
</dbReference>
<organism evidence="1 2">
    <name type="scientific">Choanephora cucurbitarum</name>
    <dbReference type="NCBI Taxonomy" id="101091"/>
    <lineage>
        <taxon>Eukaryota</taxon>
        <taxon>Fungi</taxon>
        <taxon>Fungi incertae sedis</taxon>
        <taxon>Mucoromycota</taxon>
        <taxon>Mucoromycotina</taxon>
        <taxon>Mucoromycetes</taxon>
        <taxon>Mucorales</taxon>
        <taxon>Mucorineae</taxon>
        <taxon>Choanephoraceae</taxon>
        <taxon>Choanephoroideae</taxon>
        <taxon>Choanephora</taxon>
    </lineage>
</organism>
<name>A0A1C7MU47_9FUNG</name>
<comment type="caution">
    <text evidence="1">The sequence shown here is derived from an EMBL/GenBank/DDBJ whole genome shotgun (WGS) entry which is preliminary data.</text>
</comment>
<reference evidence="1 2" key="1">
    <citation type="submission" date="2016-03" db="EMBL/GenBank/DDBJ databases">
        <title>Choanephora cucurbitarum.</title>
        <authorList>
            <person name="Min B."/>
            <person name="Park H."/>
            <person name="Park J.-H."/>
            <person name="Shin H.-D."/>
            <person name="Choi I.-G."/>
        </authorList>
    </citation>
    <scope>NUCLEOTIDE SEQUENCE [LARGE SCALE GENOMIC DNA]</scope>
    <source>
        <strain evidence="1 2">KUS-F28377</strain>
    </source>
</reference>
<sequence length="69" mass="7630">MSSTSSTKLYECHCDKCGVSTKRKYVNNATIQAKKVIKKTRVISETQTESDAEIAVTSTNQGEFPIVDE</sequence>
<proteinExistence type="predicted"/>
<evidence type="ECO:0000313" key="1">
    <source>
        <dbReference type="EMBL" id="OBZ80405.1"/>
    </source>
</evidence>
<protein>
    <submittedName>
        <fullName evidence="1">Uncharacterized protein</fullName>
    </submittedName>
</protein>
<keyword evidence="2" id="KW-1185">Reference proteome</keyword>
<dbReference type="AlphaFoldDB" id="A0A1C7MU47"/>
<accession>A0A1C7MU47</accession>
<evidence type="ECO:0000313" key="2">
    <source>
        <dbReference type="Proteomes" id="UP000093000"/>
    </source>
</evidence>
<gene>
    <name evidence="1" type="ORF">A0J61_11546</name>
</gene>